<keyword evidence="1" id="KW-0511">Multifunctional enzyme</keyword>
<proteinExistence type="predicted"/>
<protein>
    <recommendedName>
        <fullName evidence="3">Reverse transcriptase/retrotransposon-derived protein RNase H-like domain-containing protein</fullName>
    </recommendedName>
</protein>
<dbReference type="Gene3D" id="3.30.70.270">
    <property type="match status" value="2"/>
</dbReference>
<dbReference type="GO" id="GO:0003824">
    <property type="term" value="F:catalytic activity"/>
    <property type="evidence" value="ECO:0007669"/>
    <property type="project" value="UniProtKB-KW"/>
</dbReference>
<keyword evidence="5" id="KW-1185">Reference proteome</keyword>
<feature type="compositionally biased region" description="Polar residues" evidence="2">
    <location>
        <begin position="1"/>
        <end position="10"/>
    </location>
</feature>
<sequence length="908" mass="101967">MPVTRATSSHIVDGNHEPSQDDGWEVQQPRPSTDVFHDILQGIIDPNLASLVQVIQYDGRKGSAMEHVSKFLDAIRAHASDRDLCLREFSKSLSDKAYTCEKHITILDLHNTRQYTWEDLMAYVKRFRDLALDCYGGHDESFLVEICINNMFPIFRAILKNIGINQFGRLLDAVKRTAISVKVISIGKSATKLIEKKTAVHTLAVFARGQGQGGLLTVPSHYLRRIANPTMMTSATPSLRRVVRSTEGRQRVDEDLLPCHNQGAVNVLTYVESIGVNEPIVEFPDNMPSFFVQAILFIANEAEKECLNIEAHASYVYLESSNVVTFIDEDMKVPYPDHRKPLYLFALINSIGVKRALVNTRSSLNLVLLSTIIAVGIPQRRIVKSPLSIVGFSSSTMHEMVPIASSVAMSLDHLFFTLERDTLIGEQGLSNKAECLALEAGNEILDEHLDFSSETNHLILPDKLPTLHEAQPALTSLEPLEAVDLEDDPANPRHVHISTTLSTRLDPTLVAHSLNVNPNMKPIMQPNRAFHPEVTLQIKEEVEKFLAARFIKPTKKSTWLANIVPVRKKNGHIRCCVDFHDLNKACSKDEFFVPNMDVLIDNIIGCEMYSFMDGNRFLVSKHNISVDLAKSEAIRAMQPPKNLKQLRSFIGKVLYLCRFIPSLAEILSAFSPLLKKGAAFVWTTKQQNAFLHLQDLMLILLVISIPIQGRPFKVYLSTSNKAMSALVAQDDQGGKEQLVYYVNRNLKGTESRYPFIEKICLALIYGQAVVDLLSEFFGEVQYPISNEVPGGEVATAHEIDEEWTLYFNGSSMAEEAGARAEYKAYLIRLAMAKEASVQHLAQSFANIRYEQIPWMENQLADALATIASRVPMAERPFSIQIVRRVRPIHHNCESVLLDLMVLWIHHKG</sequence>
<name>A0AAV5ICU2_9ROSI</name>
<dbReference type="PANTHER" id="PTHR37984:SF5">
    <property type="entry name" value="PROTEIN NYNRIN-LIKE"/>
    <property type="match status" value="1"/>
</dbReference>
<dbReference type="InterPro" id="IPR050951">
    <property type="entry name" value="Retrovirus_Pol_polyprotein"/>
</dbReference>
<comment type="caution">
    <text evidence="4">The sequence shown here is derived from an EMBL/GenBank/DDBJ whole genome shotgun (WGS) entry which is preliminary data.</text>
</comment>
<organism evidence="4 5">
    <name type="scientific">Rubroshorea leprosula</name>
    <dbReference type="NCBI Taxonomy" id="152421"/>
    <lineage>
        <taxon>Eukaryota</taxon>
        <taxon>Viridiplantae</taxon>
        <taxon>Streptophyta</taxon>
        <taxon>Embryophyta</taxon>
        <taxon>Tracheophyta</taxon>
        <taxon>Spermatophyta</taxon>
        <taxon>Magnoliopsida</taxon>
        <taxon>eudicotyledons</taxon>
        <taxon>Gunneridae</taxon>
        <taxon>Pentapetalae</taxon>
        <taxon>rosids</taxon>
        <taxon>malvids</taxon>
        <taxon>Malvales</taxon>
        <taxon>Dipterocarpaceae</taxon>
        <taxon>Rubroshorea</taxon>
    </lineage>
</organism>
<evidence type="ECO:0000256" key="2">
    <source>
        <dbReference type="SAM" id="MobiDB-lite"/>
    </source>
</evidence>
<dbReference type="PANTHER" id="PTHR37984">
    <property type="entry name" value="PROTEIN CBG26694"/>
    <property type="match status" value="1"/>
</dbReference>
<dbReference type="Proteomes" id="UP001054252">
    <property type="component" value="Unassembled WGS sequence"/>
</dbReference>
<evidence type="ECO:0000259" key="3">
    <source>
        <dbReference type="Pfam" id="PF17919"/>
    </source>
</evidence>
<dbReference type="Pfam" id="PF17919">
    <property type="entry name" value="RT_RNaseH_2"/>
    <property type="match status" value="1"/>
</dbReference>
<dbReference type="AlphaFoldDB" id="A0AAV5ICU2"/>
<dbReference type="SUPFAM" id="SSF56672">
    <property type="entry name" value="DNA/RNA polymerases"/>
    <property type="match status" value="1"/>
</dbReference>
<feature type="domain" description="Reverse transcriptase/retrotransposon-derived protein RNase H-like" evidence="3">
    <location>
        <begin position="682"/>
        <end position="765"/>
    </location>
</feature>
<feature type="region of interest" description="Disordered" evidence="2">
    <location>
        <begin position="1"/>
        <end position="26"/>
    </location>
</feature>
<dbReference type="Gene3D" id="3.10.10.10">
    <property type="entry name" value="HIV Type 1 Reverse Transcriptase, subunit A, domain 1"/>
    <property type="match status" value="1"/>
</dbReference>
<dbReference type="EMBL" id="BPVZ01000009">
    <property type="protein sequence ID" value="GKU96154.1"/>
    <property type="molecule type" value="Genomic_DNA"/>
</dbReference>
<dbReference type="InterPro" id="IPR043128">
    <property type="entry name" value="Rev_trsase/Diguanyl_cyclase"/>
</dbReference>
<dbReference type="InterPro" id="IPR043502">
    <property type="entry name" value="DNA/RNA_pol_sf"/>
</dbReference>
<evidence type="ECO:0000313" key="5">
    <source>
        <dbReference type="Proteomes" id="UP001054252"/>
    </source>
</evidence>
<reference evidence="4 5" key="1">
    <citation type="journal article" date="2021" name="Commun. Biol.">
        <title>The genome of Shorea leprosula (Dipterocarpaceae) highlights the ecological relevance of drought in aseasonal tropical rainforests.</title>
        <authorList>
            <person name="Ng K.K.S."/>
            <person name="Kobayashi M.J."/>
            <person name="Fawcett J.A."/>
            <person name="Hatakeyama M."/>
            <person name="Paape T."/>
            <person name="Ng C.H."/>
            <person name="Ang C.C."/>
            <person name="Tnah L.H."/>
            <person name="Lee C.T."/>
            <person name="Nishiyama T."/>
            <person name="Sese J."/>
            <person name="O'Brien M.J."/>
            <person name="Copetti D."/>
            <person name="Mohd Noor M.I."/>
            <person name="Ong R.C."/>
            <person name="Putra M."/>
            <person name="Sireger I.Z."/>
            <person name="Indrioko S."/>
            <person name="Kosugi Y."/>
            <person name="Izuno A."/>
            <person name="Isagi Y."/>
            <person name="Lee S.L."/>
            <person name="Shimizu K.K."/>
        </authorList>
    </citation>
    <scope>NUCLEOTIDE SEQUENCE [LARGE SCALE GENOMIC DNA]</scope>
    <source>
        <strain evidence="4">214</strain>
    </source>
</reference>
<gene>
    <name evidence="4" type="ORF">SLEP1_g9424</name>
</gene>
<accession>A0AAV5ICU2</accession>
<evidence type="ECO:0000256" key="1">
    <source>
        <dbReference type="ARBA" id="ARBA00023268"/>
    </source>
</evidence>
<evidence type="ECO:0000313" key="4">
    <source>
        <dbReference type="EMBL" id="GKU96154.1"/>
    </source>
</evidence>
<dbReference type="InterPro" id="IPR041577">
    <property type="entry name" value="RT_RNaseH_2"/>
</dbReference>